<keyword evidence="3 9" id="KW-0575">Peroxidase</keyword>
<accession>A0A2H8TU32</accession>
<evidence type="ECO:0000256" key="2">
    <source>
        <dbReference type="ARBA" id="ARBA00022525"/>
    </source>
</evidence>
<reference evidence="9" key="1">
    <citation type="submission" date="2017-10" db="EMBL/GenBank/DDBJ databases">
        <title>Transcriptome Assembly of Sugarcane Aphid Adults.</title>
        <authorList>
            <person name="Scully E.D."/>
            <person name="Palmer N.A."/>
            <person name="Geib S.M."/>
            <person name="Sarath G."/>
            <person name="Sattler S.E."/>
        </authorList>
    </citation>
    <scope>NUCLEOTIDE SEQUENCE</scope>
    <source>
        <tissue evidence="9">Whole body</tissue>
    </source>
</reference>
<evidence type="ECO:0000256" key="8">
    <source>
        <dbReference type="PIRSR" id="PIRSR619791-2"/>
    </source>
</evidence>
<dbReference type="InterPro" id="IPR037120">
    <property type="entry name" value="Haem_peroxidase_sf_animal"/>
</dbReference>
<dbReference type="FunFam" id="1.10.640.10:FF:000003">
    <property type="entry name" value="chorion peroxidase"/>
    <property type="match status" value="1"/>
</dbReference>
<keyword evidence="4 8" id="KW-0349">Heme</keyword>
<comment type="subcellular location">
    <subcellularLocation>
        <location evidence="1">Secreted</location>
    </subcellularLocation>
</comment>
<evidence type="ECO:0000256" key="5">
    <source>
        <dbReference type="ARBA" id="ARBA00022729"/>
    </source>
</evidence>
<dbReference type="PRINTS" id="PR00457">
    <property type="entry name" value="ANPEROXIDASE"/>
</dbReference>
<dbReference type="PROSITE" id="PS50292">
    <property type="entry name" value="PEROXIDASE_3"/>
    <property type="match status" value="1"/>
</dbReference>
<dbReference type="GO" id="GO:0005576">
    <property type="term" value="C:extracellular region"/>
    <property type="evidence" value="ECO:0007669"/>
    <property type="project" value="UniProtKB-SubCell"/>
</dbReference>
<proteinExistence type="predicted"/>
<dbReference type="GO" id="GO:0022412">
    <property type="term" value="P:cellular process involved in reproduction in multicellular organism"/>
    <property type="evidence" value="ECO:0007669"/>
    <property type="project" value="UniProtKB-ARBA"/>
</dbReference>
<protein>
    <submittedName>
        <fullName evidence="9">Peroxidase</fullName>
    </submittedName>
</protein>
<gene>
    <name evidence="9" type="primary">Pxd_23</name>
</gene>
<dbReference type="PANTHER" id="PTHR11475">
    <property type="entry name" value="OXIDASE/PEROXIDASE"/>
    <property type="match status" value="1"/>
</dbReference>
<keyword evidence="6 8" id="KW-0408">Iron</keyword>
<dbReference type="Gene3D" id="1.10.640.10">
    <property type="entry name" value="Haem peroxidase domain superfamily, animal type"/>
    <property type="match status" value="1"/>
</dbReference>
<evidence type="ECO:0000256" key="7">
    <source>
        <dbReference type="ARBA" id="ARBA00023180"/>
    </source>
</evidence>
<dbReference type="GO" id="GO:0004601">
    <property type="term" value="F:peroxidase activity"/>
    <property type="evidence" value="ECO:0007669"/>
    <property type="project" value="UniProtKB-KW"/>
</dbReference>
<dbReference type="GO" id="GO:0020037">
    <property type="term" value="F:heme binding"/>
    <property type="evidence" value="ECO:0007669"/>
    <property type="project" value="InterPro"/>
</dbReference>
<keyword evidence="8" id="KW-0479">Metal-binding</keyword>
<evidence type="ECO:0000313" key="9">
    <source>
        <dbReference type="EMBL" id="MBW17746.1"/>
    </source>
</evidence>
<keyword evidence="2" id="KW-0964">Secreted</keyword>
<dbReference type="PANTHER" id="PTHR11475:SF4">
    <property type="entry name" value="CHORION PEROXIDASE"/>
    <property type="match status" value="1"/>
</dbReference>
<sequence>MDDELVLDPYPSKIPSLMDPSTSIGFLQPQEINLADQCFPRPQCDFFNPFRTMDGSCNNLQYPTWGQANTASTRIIQANYSDGYAQPRKSVSGHELPSARKIRTAILQDVDKSSPKINLFVMQYSQIVTHDTEFTILKELGSNGPLKCCNKDGSTPEIIPKECLQIKISDDNNSHSKHRCLSVPRALDTSDRGCNIKPVRQMNGVSSFIDASILYGSDHETSRSIRTFKNGKLRRQLGPNGKSYLPNVKKATELCNVTYDSTVCYVTGDPRVNIQPDMAVVTILLMRLHNYLCDELRSLNPKWDDERIYQEARRLLIAMHQHITYNELVPVILGRDFARENYLLPLTKGFDDSYDQYLNPTTTTSFTAAAFRSLHSSIRGFIELVNEARKITSKIRLSDFFFKPDIIQKQDNYDSFTRGLLTQKAQEVDQYFTEEISELAVRIPDRHQHIDLISVDLERGRDYGEPSYNKFRQLCGLSEAKTFDNLIDQMDKKDIDALSKIYEHVDDVDYYVAGLLEKSKPGSMLGHTFQCVVGEMFFRLKYGDRFYYEFGHQIGSFKLGQLNEIRKTTLGLIVCITSDIYSVQRNMFEIPSSRNPLVPCNSIPKLNLSAWKEE</sequence>
<dbReference type="InterPro" id="IPR019791">
    <property type="entry name" value="Haem_peroxidase_animal"/>
</dbReference>
<dbReference type="EMBL" id="GFXV01005941">
    <property type="protein sequence ID" value="MBW17746.1"/>
    <property type="molecule type" value="Transcribed_RNA"/>
</dbReference>
<dbReference type="OrthoDB" id="823504at2759"/>
<dbReference type="GO" id="GO:0006979">
    <property type="term" value="P:response to oxidative stress"/>
    <property type="evidence" value="ECO:0007669"/>
    <property type="project" value="InterPro"/>
</dbReference>
<feature type="binding site" description="axial binding residue" evidence="8">
    <location>
        <position position="375"/>
    </location>
    <ligand>
        <name>heme b</name>
        <dbReference type="ChEBI" id="CHEBI:60344"/>
    </ligand>
    <ligandPart>
        <name>Fe</name>
        <dbReference type="ChEBI" id="CHEBI:18248"/>
    </ligandPart>
</feature>
<dbReference type="InterPro" id="IPR010255">
    <property type="entry name" value="Haem_peroxidase_sf"/>
</dbReference>
<dbReference type="SUPFAM" id="SSF48113">
    <property type="entry name" value="Heme-dependent peroxidases"/>
    <property type="match status" value="1"/>
</dbReference>
<keyword evidence="3 9" id="KW-0560">Oxidoreductase</keyword>
<dbReference type="Pfam" id="PF03098">
    <property type="entry name" value="An_peroxidase"/>
    <property type="match status" value="1"/>
</dbReference>
<dbReference type="AlphaFoldDB" id="A0A2H8TU32"/>
<dbReference type="CDD" id="cd09823">
    <property type="entry name" value="peroxinectin_like"/>
    <property type="match status" value="1"/>
</dbReference>
<evidence type="ECO:0000256" key="1">
    <source>
        <dbReference type="ARBA" id="ARBA00004613"/>
    </source>
</evidence>
<dbReference type="GO" id="GO:0046872">
    <property type="term" value="F:metal ion binding"/>
    <property type="evidence" value="ECO:0007669"/>
    <property type="project" value="UniProtKB-KW"/>
</dbReference>
<keyword evidence="7" id="KW-0325">Glycoprotein</keyword>
<evidence type="ECO:0000256" key="3">
    <source>
        <dbReference type="ARBA" id="ARBA00022559"/>
    </source>
</evidence>
<evidence type="ECO:0000256" key="4">
    <source>
        <dbReference type="ARBA" id="ARBA00022617"/>
    </source>
</evidence>
<keyword evidence="5" id="KW-0732">Signal</keyword>
<organism evidence="9">
    <name type="scientific">Melanaphis sacchari</name>
    <dbReference type="NCBI Taxonomy" id="742174"/>
    <lineage>
        <taxon>Eukaryota</taxon>
        <taxon>Metazoa</taxon>
        <taxon>Ecdysozoa</taxon>
        <taxon>Arthropoda</taxon>
        <taxon>Hexapoda</taxon>
        <taxon>Insecta</taxon>
        <taxon>Pterygota</taxon>
        <taxon>Neoptera</taxon>
        <taxon>Paraneoptera</taxon>
        <taxon>Hemiptera</taxon>
        <taxon>Sternorrhyncha</taxon>
        <taxon>Aphidomorpha</taxon>
        <taxon>Aphidoidea</taxon>
        <taxon>Aphididae</taxon>
        <taxon>Aphidini</taxon>
        <taxon>Melanaphis</taxon>
    </lineage>
</organism>
<name>A0A2H8TU32_9HEMI</name>
<evidence type="ECO:0000256" key="6">
    <source>
        <dbReference type="ARBA" id="ARBA00023004"/>
    </source>
</evidence>